<name>M1Q666_9CAUD</name>
<accession>M1Q666</accession>
<evidence type="ECO:0000313" key="2">
    <source>
        <dbReference type="Proteomes" id="UP000502917"/>
    </source>
</evidence>
<sequence>MQSKQLLGQYYTTTDPFNNSDAFKAWYSLVPKDEPVLEPFAGAGNLFDFIDTAWVGYDIDPQHFNVEIRDTIKDFPTDYQVCITNPPYLAKTIISRKRLPVIVKHEDLYLDCLQLMLDNCDYIAAIIPSTFYNQNLFKDRLFAWDKFDMKLFSDTDNPAGVAYFIPQQTTTKLYVNGNYKEFNNNYIPKSSNFPVTFNPINFSEYIIIGIDTTEGDNIYLRRMKDEDRRGLVDVNGKCKTTNRNIFPIESSYLRDKHIPLFNEAMEEYRQQTNDFYMTSFKSTQKSGKYRKRISFKEVRWLLEKVIL</sequence>
<protein>
    <submittedName>
        <fullName evidence="1">Uncharacterized protein</fullName>
    </submittedName>
</protein>
<dbReference type="SUPFAM" id="SSF53335">
    <property type="entry name" value="S-adenosyl-L-methionine-dependent methyltransferases"/>
    <property type="match status" value="1"/>
</dbReference>
<proteinExistence type="predicted"/>
<dbReference type="Proteomes" id="UP000502917">
    <property type="component" value="Segment"/>
</dbReference>
<organism evidence="1 2">
    <name type="scientific">Cyanophage P-SS1</name>
    <dbReference type="NCBI Taxonomy" id="889957"/>
    <lineage>
        <taxon>Viruses</taxon>
        <taxon>Duplodnaviria</taxon>
        <taxon>Heunggongvirae</taxon>
        <taxon>Uroviricota</taxon>
        <taxon>Caudoviricetes</taxon>
        <taxon>Pantevenvirales</taxon>
        <taxon>Kyanoviridae</taxon>
        <taxon>Ronodorvirus</taxon>
        <taxon>Ronodorvirus ssm4</taxon>
    </lineage>
</organism>
<gene>
    <name evidence="1" type="ORF">CPYG_00043</name>
</gene>
<reference evidence="1 2" key="1">
    <citation type="submission" date="2010-12" db="EMBL/GenBank/DDBJ databases">
        <title>The Genome Sequence of Cyanophage P-SS1.</title>
        <authorList>
            <consortium name="The Broad Institute Genome Sequencing Platform"/>
            <person name="Henn M.R."/>
            <person name="Sullivan M.S."/>
            <person name="Osburne M.S."/>
            <person name="Levin J."/>
            <person name="Malboeuf C."/>
            <person name="Casali M."/>
            <person name="Russ C."/>
            <person name="Lennon N."/>
            <person name="Chapman S.B."/>
            <person name="Erlich R."/>
            <person name="Young S.K."/>
            <person name="Yandava C."/>
            <person name="Zeng Q."/>
            <person name="Alvarado L."/>
            <person name="Anderson S."/>
            <person name="Berlin A."/>
            <person name="Chen Z."/>
            <person name="Freedman E."/>
            <person name="Gellesch M."/>
            <person name="Goldberg J."/>
            <person name="Green L."/>
            <person name="Griggs A."/>
            <person name="Gujja S."/>
            <person name="Heilman E.R."/>
            <person name="Heiman D."/>
            <person name="Hollinger A."/>
            <person name="Howarth C."/>
            <person name="Larson L."/>
            <person name="Mehta T."/>
            <person name="Pearson M."/>
            <person name="Roberts A."/>
            <person name="Ryan E."/>
            <person name="Saif S."/>
            <person name="Shea T."/>
            <person name="Shenoy N."/>
            <person name="Sisk P."/>
            <person name="Stolte C."/>
            <person name="Sykes S."/>
            <person name="White J."/>
            <person name="Yu Q."/>
            <person name="Coleman M.L."/>
            <person name="Huang K.H."/>
            <person name="Weigele P.R."/>
            <person name="DeFrancesco A.S."/>
            <person name="Kern S.E."/>
            <person name="Thompson L.R."/>
            <person name="Fu R."/>
            <person name="Hombeck B."/>
            <person name="Chisholm S.W."/>
            <person name="Haas B."/>
            <person name="Nusbaum C."/>
            <person name="Birren B."/>
        </authorList>
    </citation>
    <scope>NUCLEOTIDE SEQUENCE [LARGE SCALE GENOMIC DNA]</scope>
    <source>
        <strain evidence="1 2">P-SS1</strain>
    </source>
</reference>
<dbReference type="Gene3D" id="3.40.50.150">
    <property type="entry name" value="Vaccinia Virus protein VP39"/>
    <property type="match status" value="1"/>
</dbReference>
<evidence type="ECO:0000313" key="1">
    <source>
        <dbReference type="EMBL" id="AGF91338.1"/>
    </source>
</evidence>
<dbReference type="EMBL" id="JF974306">
    <property type="protein sequence ID" value="AGF91338.1"/>
    <property type="molecule type" value="Genomic_DNA"/>
</dbReference>
<dbReference type="InterPro" id="IPR029063">
    <property type="entry name" value="SAM-dependent_MTases_sf"/>
</dbReference>